<evidence type="ECO:0000256" key="2">
    <source>
        <dbReference type="ARBA" id="ARBA00022692"/>
    </source>
</evidence>
<evidence type="ECO:0000256" key="7">
    <source>
        <dbReference type="ARBA" id="ARBA00023180"/>
    </source>
</evidence>
<sequence length="450" mass="52335">MQYEGLLLLLPLLLMVRVSGVYSGHSLLYFQTMESTPGYELQEHIEVGYVDGVEITRYSSDVRRLVPVAPWMQKMEPEYWESETHRCRGNEAEMKYHGRIELTRLNKTGGYQYVQWMYGCELRDDGSTRVYYQFGLEGKDFFVLDSDRWILIPLTGQAHITTERLNGPDERLAERNKDYLEDKCFRWMRGYLKIGKEQLERRVRPEVKVSDQIVNGVAKLHCQVYGFYPRDVDVKWQKNGIEVSSYEAKHILPNSDGTYQIRVTVEVAAEDREGHSCHVEHASLDQTLTVKWGKSYSMVGRSILEPGIIQRNTDSRDVTCFRFCSITSQSEINILKIPVLLSHPTVERVAPSDASSHREQRKTGKTQVPVSLHSSSAAPAPMSTNLQQGPTGLHAVLWTRLVHRFFFRFDSIFRMFKLFDSARFDRFLFRFGSARLVFRVHFFFRNIDHF</sequence>
<evidence type="ECO:0000259" key="11">
    <source>
        <dbReference type="PROSITE" id="PS50835"/>
    </source>
</evidence>
<keyword evidence="4" id="KW-1133">Transmembrane helix</keyword>
<organism evidence="12 13">
    <name type="scientific">Leptobrachium leishanense</name>
    <name type="common">Leishan spiny toad</name>
    <dbReference type="NCBI Taxonomy" id="445787"/>
    <lineage>
        <taxon>Eukaryota</taxon>
        <taxon>Metazoa</taxon>
        <taxon>Chordata</taxon>
        <taxon>Craniata</taxon>
        <taxon>Vertebrata</taxon>
        <taxon>Euteleostomi</taxon>
        <taxon>Amphibia</taxon>
        <taxon>Batrachia</taxon>
        <taxon>Anura</taxon>
        <taxon>Pelobatoidea</taxon>
        <taxon>Megophryidae</taxon>
        <taxon>Leptobrachium</taxon>
    </lineage>
</organism>
<evidence type="ECO:0000256" key="6">
    <source>
        <dbReference type="ARBA" id="ARBA00023157"/>
    </source>
</evidence>
<dbReference type="GO" id="GO:0009897">
    <property type="term" value="C:external side of plasma membrane"/>
    <property type="evidence" value="ECO:0007669"/>
    <property type="project" value="TreeGrafter"/>
</dbReference>
<accession>A0A8C5PD00</accession>
<keyword evidence="5" id="KW-0472">Membrane</keyword>
<name>A0A8C5PD00_9ANUR</name>
<reference evidence="12" key="2">
    <citation type="submission" date="2025-09" db="UniProtKB">
        <authorList>
            <consortium name="Ensembl"/>
        </authorList>
    </citation>
    <scope>IDENTIFICATION</scope>
</reference>
<evidence type="ECO:0000256" key="1">
    <source>
        <dbReference type="ARBA" id="ARBA00004167"/>
    </source>
</evidence>
<evidence type="ECO:0000256" key="4">
    <source>
        <dbReference type="ARBA" id="ARBA00022989"/>
    </source>
</evidence>
<evidence type="ECO:0000256" key="5">
    <source>
        <dbReference type="ARBA" id="ARBA00023136"/>
    </source>
</evidence>
<dbReference type="PANTHER" id="PTHR16675">
    <property type="entry name" value="MHC CLASS I-RELATED"/>
    <property type="match status" value="1"/>
</dbReference>
<dbReference type="PRINTS" id="PR01638">
    <property type="entry name" value="MHCCLASSI"/>
</dbReference>
<evidence type="ECO:0000256" key="10">
    <source>
        <dbReference type="SAM" id="SignalP"/>
    </source>
</evidence>
<feature type="compositionally biased region" description="Polar residues" evidence="9">
    <location>
        <begin position="365"/>
        <end position="384"/>
    </location>
</feature>
<keyword evidence="3 10" id="KW-0732">Signal</keyword>
<evidence type="ECO:0000256" key="3">
    <source>
        <dbReference type="ARBA" id="ARBA00022729"/>
    </source>
</evidence>
<dbReference type="FunFam" id="3.30.500.10:FF:000001">
    <property type="entry name" value="H-2 class I histocompatibility antigen, alpha chain"/>
    <property type="match status" value="1"/>
</dbReference>
<dbReference type="FunFam" id="2.60.40.10:FF:000204">
    <property type="entry name" value="Major histocompatibility complex, class I-related protein"/>
    <property type="match status" value="1"/>
</dbReference>
<dbReference type="SUPFAM" id="SSF54452">
    <property type="entry name" value="MHC antigen-recognition domain"/>
    <property type="match status" value="1"/>
</dbReference>
<dbReference type="InterPro" id="IPR007110">
    <property type="entry name" value="Ig-like_dom"/>
</dbReference>
<dbReference type="InterPro" id="IPR003597">
    <property type="entry name" value="Ig_C1-set"/>
</dbReference>
<feature type="region of interest" description="Disordered" evidence="9">
    <location>
        <begin position="350"/>
        <end position="384"/>
    </location>
</feature>
<reference evidence="12" key="1">
    <citation type="submission" date="2025-08" db="UniProtKB">
        <authorList>
            <consortium name="Ensembl"/>
        </authorList>
    </citation>
    <scope>IDENTIFICATION</scope>
</reference>
<dbReference type="AlphaFoldDB" id="A0A8C5PD00"/>
<dbReference type="InterPro" id="IPR011161">
    <property type="entry name" value="MHC_I-like_Ag-recog"/>
</dbReference>
<dbReference type="Proteomes" id="UP000694569">
    <property type="component" value="Unplaced"/>
</dbReference>
<dbReference type="Gene3D" id="3.30.500.10">
    <property type="entry name" value="MHC class I-like antigen recognition-like"/>
    <property type="match status" value="1"/>
</dbReference>
<dbReference type="InterPro" id="IPR036179">
    <property type="entry name" value="Ig-like_dom_sf"/>
</dbReference>
<evidence type="ECO:0000256" key="9">
    <source>
        <dbReference type="SAM" id="MobiDB-lite"/>
    </source>
</evidence>
<dbReference type="InterPro" id="IPR037055">
    <property type="entry name" value="MHC_I-like_Ag-recog_sf"/>
</dbReference>
<dbReference type="InterPro" id="IPR011162">
    <property type="entry name" value="MHC_I/II-like_Ag-recog"/>
</dbReference>
<dbReference type="Pfam" id="PF00129">
    <property type="entry name" value="MHC_I"/>
    <property type="match status" value="1"/>
</dbReference>
<protein>
    <recommendedName>
        <fullName evidence="11">Ig-like domain-containing protein</fullName>
    </recommendedName>
</protein>
<feature type="domain" description="Ig-like" evidence="11">
    <location>
        <begin position="205"/>
        <end position="289"/>
    </location>
</feature>
<dbReference type="SMART" id="SM00407">
    <property type="entry name" value="IGc1"/>
    <property type="match status" value="1"/>
</dbReference>
<evidence type="ECO:0000313" key="13">
    <source>
        <dbReference type="Proteomes" id="UP000694569"/>
    </source>
</evidence>
<dbReference type="Ensembl" id="ENSLLET00000015844.1">
    <property type="protein sequence ID" value="ENSLLEP00000015259.1"/>
    <property type="gene ID" value="ENSLLEG00000009720.1"/>
</dbReference>
<evidence type="ECO:0000256" key="8">
    <source>
        <dbReference type="RuleBase" id="RU004439"/>
    </source>
</evidence>
<dbReference type="GeneTree" id="ENSGT01120000271825"/>
<keyword evidence="13" id="KW-1185">Reference proteome</keyword>
<proteinExistence type="inferred from homology"/>
<keyword evidence="6" id="KW-1015">Disulfide bond</keyword>
<dbReference type="SUPFAM" id="SSF48726">
    <property type="entry name" value="Immunoglobulin"/>
    <property type="match status" value="1"/>
</dbReference>
<dbReference type="GO" id="GO:0006955">
    <property type="term" value="P:immune response"/>
    <property type="evidence" value="ECO:0007669"/>
    <property type="project" value="TreeGrafter"/>
</dbReference>
<comment type="subcellular location">
    <subcellularLocation>
        <location evidence="1">Membrane</location>
        <topology evidence="1">Single-pass membrane protein</topology>
    </subcellularLocation>
</comment>
<feature type="chain" id="PRO_5034315772" description="Ig-like domain-containing protein" evidence="10">
    <location>
        <begin position="21"/>
        <end position="450"/>
    </location>
</feature>
<dbReference type="PANTHER" id="PTHR16675:SF286">
    <property type="entry name" value="MHC CLASS I ANTIGEN"/>
    <property type="match status" value="1"/>
</dbReference>
<dbReference type="PROSITE" id="PS50835">
    <property type="entry name" value="IG_LIKE"/>
    <property type="match status" value="1"/>
</dbReference>
<dbReference type="Gene3D" id="2.60.40.10">
    <property type="entry name" value="Immunoglobulins"/>
    <property type="match status" value="1"/>
</dbReference>
<dbReference type="InterPro" id="IPR001039">
    <property type="entry name" value="MHC_I_a_a1/a2"/>
</dbReference>
<dbReference type="GO" id="GO:0005615">
    <property type="term" value="C:extracellular space"/>
    <property type="evidence" value="ECO:0007669"/>
    <property type="project" value="TreeGrafter"/>
</dbReference>
<keyword evidence="2" id="KW-0812">Transmembrane</keyword>
<dbReference type="OrthoDB" id="8936120at2759"/>
<evidence type="ECO:0000313" key="12">
    <source>
        <dbReference type="Ensembl" id="ENSLLEP00000015259.1"/>
    </source>
</evidence>
<comment type="similarity">
    <text evidence="8">Belongs to the MHC class I family.</text>
</comment>
<dbReference type="InterPro" id="IPR050208">
    <property type="entry name" value="MHC_class-I_related"/>
</dbReference>
<feature type="signal peptide" evidence="10">
    <location>
        <begin position="1"/>
        <end position="20"/>
    </location>
</feature>
<dbReference type="InterPro" id="IPR013783">
    <property type="entry name" value="Ig-like_fold"/>
</dbReference>
<keyword evidence="7" id="KW-0325">Glycoprotein</keyword>
<dbReference type="Pfam" id="PF07654">
    <property type="entry name" value="C1-set"/>
    <property type="match status" value="1"/>
</dbReference>